<evidence type="ECO:0000313" key="1">
    <source>
        <dbReference type="EMBL" id="JAH73934.1"/>
    </source>
</evidence>
<reference evidence="1" key="2">
    <citation type="journal article" date="2015" name="Fish Shellfish Immunol.">
        <title>Early steps in the European eel (Anguilla anguilla)-Vibrio vulnificus interaction in the gills: Role of the RtxA13 toxin.</title>
        <authorList>
            <person name="Callol A."/>
            <person name="Pajuelo D."/>
            <person name="Ebbesson L."/>
            <person name="Teles M."/>
            <person name="MacKenzie S."/>
            <person name="Amaro C."/>
        </authorList>
    </citation>
    <scope>NUCLEOTIDE SEQUENCE</scope>
</reference>
<name>A0A0E9V739_ANGAN</name>
<accession>A0A0E9V739</accession>
<reference evidence="1" key="1">
    <citation type="submission" date="2014-11" db="EMBL/GenBank/DDBJ databases">
        <authorList>
            <person name="Amaro Gonzalez C."/>
        </authorList>
    </citation>
    <scope>NUCLEOTIDE SEQUENCE</scope>
</reference>
<sequence>MQLSLSLQACCLDTATKYKG</sequence>
<dbReference type="AlphaFoldDB" id="A0A0E9V739"/>
<proteinExistence type="predicted"/>
<dbReference type="EMBL" id="GBXM01034643">
    <property type="protein sequence ID" value="JAH73934.1"/>
    <property type="molecule type" value="Transcribed_RNA"/>
</dbReference>
<protein>
    <submittedName>
        <fullName evidence="1">Uncharacterized protein</fullName>
    </submittedName>
</protein>
<organism evidence="1">
    <name type="scientific">Anguilla anguilla</name>
    <name type="common">European freshwater eel</name>
    <name type="synonym">Muraena anguilla</name>
    <dbReference type="NCBI Taxonomy" id="7936"/>
    <lineage>
        <taxon>Eukaryota</taxon>
        <taxon>Metazoa</taxon>
        <taxon>Chordata</taxon>
        <taxon>Craniata</taxon>
        <taxon>Vertebrata</taxon>
        <taxon>Euteleostomi</taxon>
        <taxon>Actinopterygii</taxon>
        <taxon>Neopterygii</taxon>
        <taxon>Teleostei</taxon>
        <taxon>Anguilliformes</taxon>
        <taxon>Anguillidae</taxon>
        <taxon>Anguilla</taxon>
    </lineage>
</organism>